<dbReference type="Pfam" id="PF13302">
    <property type="entry name" value="Acetyltransf_3"/>
    <property type="match status" value="1"/>
</dbReference>
<feature type="compositionally biased region" description="Basic and acidic residues" evidence="1">
    <location>
        <begin position="11"/>
        <end position="23"/>
    </location>
</feature>
<dbReference type="PROSITE" id="PS51186">
    <property type="entry name" value="GNAT"/>
    <property type="match status" value="1"/>
</dbReference>
<dbReference type="InterPro" id="IPR000182">
    <property type="entry name" value="GNAT_dom"/>
</dbReference>
<sequence>MRHPAGPESLPEGRARHYPRVSDRGGPMTRQRVDTPTLQGEMLTLRPIRVDDAQALWESVSDPEGMRLTGTTRRFTLEEARDWCANVGELPGRVDLAITLVGHDEYLGEIVLDDIDEHLQSASLRLAMRPGYRGRGYGTEAIELVLGFAFDGLGLHRVGLDVLAINPRAQALYENLGFRVEGRRRDAYRDGERWCDAIDMGLLEDEYRAGQFGDAAR</sequence>
<evidence type="ECO:0000259" key="2">
    <source>
        <dbReference type="PROSITE" id="PS51186"/>
    </source>
</evidence>
<keyword evidence="4" id="KW-1185">Reference proteome</keyword>
<dbReference type="SUPFAM" id="SSF55729">
    <property type="entry name" value="Acyl-CoA N-acyltransferases (Nat)"/>
    <property type="match status" value="1"/>
</dbReference>
<dbReference type="Proteomes" id="UP000320461">
    <property type="component" value="Unassembled WGS sequence"/>
</dbReference>
<feature type="region of interest" description="Disordered" evidence="1">
    <location>
        <begin position="1"/>
        <end position="33"/>
    </location>
</feature>
<evidence type="ECO:0000313" key="4">
    <source>
        <dbReference type="Proteomes" id="UP000320461"/>
    </source>
</evidence>
<dbReference type="InterPro" id="IPR016181">
    <property type="entry name" value="Acyl_CoA_acyltransferase"/>
</dbReference>
<evidence type="ECO:0000313" key="3">
    <source>
        <dbReference type="EMBL" id="GEA85018.1"/>
    </source>
</evidence>
<reference evidence="3 4" key="1">
    <citation type="submission" date="2019-06" db="EMBL/GenBank/DDBJ databases">
        <title>Whole genome shotgun sequence of Cellulomonas gelida NBRC 3748.</title>
        <authorList>
            <person name="Hosoyama A."/>
            <person name="Uohara A."/>
            <person name="Ohji S."/>
            <person name="Ichikawa N."/>
        </authorList>
    </citation>
    <scope>NUCLEOTIDE SEQUENCE [LARGE SCALE GENOMIC DNA]</scope>
    <source>
        <strain evidence="3 4">NBRC 3748</strain>
    </source>
</reference>
<protein>
    <submittedName>
        <fullName evidence="3">Aminoglycoside N(6')-acetyltransferase</fullName>
    </submittedName>
</protein>
<accession>A0A4Y3KQ61</accession>
<proteinExistence type="predicted"/>
<comment type="caution">
    <text evidence="3">The sequence shown here is derived from an EMBL/GenBank/DDBJ whole genome shotgun (WGS) entry which is preliminary data.</text>
</comment>
<organism evidence="3 4">
    <name type="scientific">Cellulomonas gelida</name>
    <dbReference type="NCBI Taxonomy" id="1712"/>
    <lineage>
        <taxon>Bacteria</taxon>
        <taxon>Bacillati</taxon>
        <taxon>Actinomycetota</taxon>
        <taxon>Actinomycetes</taxon>
        <taxon>Micrococcales</taxon>
        <taxon>Cellulomonadaceae</taxon>
        <taxon>Cellulomonas</taxon>
    </lineage>
</organism>
<dbReference type="PANTHER" id="PTHR43415">
    <property type="entry name" value="SPERMIDINE N(1)-ACETYLTRANSFERASE"/>
    <property type="match status" value="1"/>
</dbReference>
<keyword evidence="3" id="KW-0808">Transferase</keyword>
<feature type="domain" description="N-acetyltransferase" evidence="2">
    <location>
        <begin position="43"/>
        <end position="205"/>
    </location>
</feature>
<dbReference type="PANTHER" id="PTHR43415:SF3">
    <property type="entry name" value="GNAT-FAMILY ACETYLTRANSFERASE"/>
    <property type="match status" value="1"/>
</dbReference>
<dbReference type="Gene3D" id="3.40.630.30">
    <property type="match status" value="1"/>
</dbReference>
<name>A0A4Y3KQ61_9CELL</name>
<evidence type="ECO:0000256" key="1">
    <source>
        <dbReference type="SAM" id="MobiDB-lite"/>
    </source>
</evidence>
<dbReference type="GO" id="GO:0016747">
    <property type="term" value="F:acyltransferase activity, transferring groups other than amino-acyl groups"/>
    <property type="evidence" value="ECO:0007669"/>
    <property type="project" value="InterPro"/>
</dbReference>
<dbReference type="EMBL" id="BJLQ01000024">
    <property type="protein sequence ID" value="GEA85018.1"/>
    <property type="molecule type" value="Genomic_DNA"/>
</dbReference>
<dbReference type="AlphaFoldDB" id="A0A4Y3KQ61"/>
<gene>
    <name evidence="3" type="ORF">CGE01nite_22690</name>
</gene>
<dbReference type="CDD" id="cd04301">
    <property type="entry name" value="NAT_SF"/>
    <property type="match status" value="1"/>
</dbReference>